<protein>
    <submittedName>
        <fullName evidence="1">UDP-glycosyltransferase 76B1</fullName>
    </submittedName>
</protein>
<reference evidence="2" key="1">
    <citation type="journal article" date="2023" name="Hortic. Res.">
        <title>A chromosome-level phased genome enabling allele-level studies in sweet orange: a case study on citrus Huanglongbing tolerance.</title>
        <authorList>
            <person name="Wu B."/>
            <person name="Yu Q."/>
            <person name="Deng Z."/>
            <person name="Duan Y."/>
            <person name="Luo F."/>
            <person name="Gmitter F. Jr."/>
        </authorList>
    </citation>
    <scope>NUCLEOTIDE SEQUENCE [LARGE SCALE GENOMIC DNA]</scope>
    <source>
        <strain evidence="2">cv. Valencia</strain>
    </source>
</reference>
<organism evidence="1 2">
    <name type="scientific">Citrus sinensis</name>
    <name type="common">Sweet orange</name>
    <name type="synonym">Citrus aurantium var. sinensis</name>
    <dbReference type="NCBI Taxonomy" id="2711"/>
    <lineage>
        <taxon>Eukaryota</taxon>
        <taxon>Viridiplantae</taxon>
        <taxon>Streptophyta</taxon>
        <taxon>Embryophyta</taxon>
        <taxon>Tracheophyta</taxon>
        <taxon>Spermatophyta</taxon>
        <taxon>Magnoliopsida</taxon>
        <taxon>eudicotyledons</taxon>
        <taxon>Gunneridae</taxon>
        <taxon>Pentapetalae</taxon>
        <taxon>rosids</taxon>
        <taxon>malvids</taxon>
        <taxon>Sapindales</taxon>
        <taxon>Rutaceae</taxon>
        <taxon>Aurantioideae</taxon>
        <taxon>Citrus</taxon>
    </lineage>
</organism>
<dbReference type="EMBL" id="CM039176">
    <property type="protein sequence ID" value="KAH9717737.1"/>
    <property type="molecule type" value="Genomic_DNA"/>
</dbReference>
<proteinExistence type="predicted"/>
<sequence length="422" mass="46852">MEKQEQQKVSRLVFVLIPFQGHINPMLQLATILYAKGFSITIIHPQFNSPNSSNHPEFTFIPISDNLPKSQVSAGDLFGIVSALNKNCEGPLTECIQEMLKAEDPHDRISCIVYDSTMCFSQSVADHLKLPGICVRTSPAATMLAFAVFPGLHEQGYISFLESMSLDRVSDLLSLMLKELAASMKKITTDGVLELRAAIADSVKKCSALIVNTVDFLEQEALTKVEELFSASAFTIGPFHKLVPTISSSLLKEDTNCISWLNKQAPKSVIYVSFGSIASIDEKELLETAWGLANCEKPFLWVVRPGLEVLANDAVGGFWSHCGWNSTLESICEGVPMLCKPFFWDQNLNMRYVCDVWNVGLELEEFEGGTIKKAIKRLMVDTEGKEMRKKAIHLKEKVELPLKEGGSCYNSLNDLAKKILSF</sequence>
<dbReference type="Proteomes" id="UP000829398">
    <property type="component" value="Chromosome 7"/>
</dbReference>
<evidence type="ECO:0000313" key="1">
    <source>
        <dbReference type="EMBL" id="KAH9717737.1"/>
    </source>
</evidence>
<comment type="caution">
    <text evidence="1">The sequence shown here is derived from an EMBL/GenBank/DDBJ whole genome shotgun (WGS) entry which is preliminary data.</text>
</comment>
<keyword evidence="2" id="KW-1185">Reference proteome</keyword>
<name>A0ACB8JKD2_CITSI</name>
<evidence type="ECO:0000313" key="2">
    <source>
        <dbReference type="Proteomes" id="UP000829398"/>
    </source>
</evidence>
<accession>A0ACB8JKD2</accession>
<gene>
    <name evidence="1" type="ORF">KPL71_021940</name>
</gene>